<keyword evidence="3" id="KW-0378">Hydrolase</keyword>
<comment type="caution">
    <text evidence="3">The sequence shown here is derived from an EMBL/GenBank/DDBJ whole genome shotgun (WGS) entry which is preliminary data.</text>
</comment>
<keyword evidence="4" id="KW-1185">Reference proteome</keyword>
<evidence type="ECO:0000313" key="4">
    <source>
        <dbReference type="Proteomes" id="UP000245533"/>
    </source>
</evidence>
<dbReference type="Gene3D" id="3.40.50.1820">
    <property type="entry name" value="alpha/beta hydrolase"/>
    <property type="match status" value="1"/>
</dbReference>
<dbReference type="AlphaFoldDB" id="A0A316U0E6"/>
<gene>
    <name evidence="3" type="ORF">DDZ15_09840</name>
</gene>
<evidence type="ECO:0000313" key="3">
    <source>
        <dbReference type="EMBL" id="PWN06136.1"/>
    </source>
</evidence>
<keyword evidence="1" id="KW-0812">Transmembrane</keyword>
<dbReference type="InterPro" id="IPR029058">
    <property type="entry name" value="AB_hydrolase_fold"/>
</dbReference>
<dbReference type="EMBL" id="QGGB01000007">
    <property type="protein sequence ID" value="PWN06136.1"/>
    <property type="molecule type" value="Genomic_DNA"/>
</dbReference>
<keyword evidence="1" id="KW-0472">Membrane</keyword>
<name>A0A316U0E6_9BACT</name>
<accession>A0A316U0E6</accession>
<dbReference type="Proteomes" id="UP000245533">
    <property type="component" value="Unassembled WGS sequence"/>
</dbReference>
<proteinExistence type="predicted"/>
<organism evidence="3 4">
    <name type="scientific">Rhodohalobacter mucosus</name>
    <dbReference type="NCBI Taxonomy" id="2079485"/>
    <lineage>
        <taxon>Bacteria</taxon>
        <taxon>Pseudomonadati</taxon>
        <taxon>Balneolota</taxon>
        <taxon>Balneolia</taxon>
        <taxon>Balneolales</taxon>
        <taxon>Balneolaceae</taxon>
        <taxon>Rhodohalobacter</taxon>
    </lineage>
</organism>
<dbReference type="Pfam" id="PF12146">
    <property type="entry name" value="Hydrolase_4"/>
    <property type="match status" value="1"/>
</dbReference>
<sequence length="273" mass="30646">MKSIMSTIAAIAAGFFILLILMYLFQDRLLFMPASGMLQTPESAGLKAEDVWTETEDGVRIHGWYFPNEETNRVIVLSHGNAGNISYRIEIARTLLDSGAAVLMYDYRGYGKSEGRPSEQGLYRDILAFTEALMDEKGYESENIFHNGRSLGGAVAAYAATQIRPGGLVLDSAFTNLRKMAGDVYPFVPSALVKYSFPTEEYLSRLQGVPVMIMHSPQDEIIPIHHSERLFEAAGEPKRFVRLRGGHNENFYASRELIEESWREFMNSANPQD</sequence>
<evidence type="ECO:0000256" key="1">
    <source>
        <dbReference type="SAM" id="Phobius"/>
    </source>
</evidence>
<dbReference type="SUPFAM" id="SSF53474">
    <property type="entry name" value="alpha/beta-Hydrolases"/>
    <property type="match status" value="1"/>
</dbReference>
<protein>
    <submittedName>
        <fullName evidence="3">Alpha/beta hydrolase</fullName>
    </submittedName>
</protein>
<dbReference type="PANTHER" id="PTHR12277:SF81">
    <property type="entry name" value="PROTEIN ABHD13"/>
    <property type="match status" value="1"/>
</dbReference>
<feature type="domain" description="Serine aminopeptidase S33" evidence="2">
    <location>
        <begin position="70"/>
        <end position="184"/>
    </location>
</feature>
<dbReference type="InterPro" id="IPR022742">
    <property type="entry name" value="Hydrolase_4"/>
</dbReference>
<dbReference type="PANTHER" id="PTHR12277">
    <property type="entry name" value="ALPHA/BETA HYDROLASE DOMAIN-CONTAINING PROTEIN"/>
    <property type="match status" value="1"/>
</dbReference>
<dbReference type="GO" id="GO:0016787">
    <property type="term" value="F:hydrolase activity"/>
    <property type="evidence" value="ECO:0007669"/>
    <property type="project" value="UniProtKB-KW"/>
</dbReference>
<evidence type="ECO:0000259" key="2">
    <source>
        <dbReference type="Pfam" id="PF12146"/>
    </source>
</evidence>
<reference evidence="3 4" key="1">
    <citation type="submission" date="2018-05" db="EMBL/GenBank/DDBJ databases">
        <title>Rhodohalobacter halophilus gen. nov., sp. nov., a moderately halophilic member of the family Balneolaceae.</title>
        <authorList>
            <person name="Liu Z.-W."/>
        </authorList>
    </citation>
    <scope>NUCLEOTIDE SEQUENCE [LARGE SCALE GENOMIC DNA]</scope>
    <source>
        <strain evidence="3 4">8A47</strain>
    </source>
</reference>
<feature type="transmembrane region" description="Helical" evidence="1">
    <location>
        <begin position="6"/>
        <end position="25"/>
    </location>
</feature>
<keyword evidence="1" id="KW-1133">Transmembrane helix</keyword>